<feature type="compositionally biased region" description="Basic and acidic residues" evidence="8">
    <location>
        <begin position="235"/>
        <end position="262"/>
    </location>
</feature>
<name>A0AAV1HYD7_9CHLO</name>
<keyword evidence="7" id="KW-0472">Membrane</keyword>
<feature type="compositionally biased region" description="Low complexity" evidence="8">
    <location>
        <begin position="197"/>
        <end position="206"/>
    </location>
</feature>
<dbReference type="PRINTS" id="PR01506">
    <property type="entry name" value="TATBPROTEIN"/>
</dbReference>
<evidence type="ECO:0000256" key="2">
    <source>
        <dbReference type="ARBA" id="ARBA00022448"/>
    </source>
</evidence>
<reference evidence="9 10" key="1">
    <citation type="submission" date="2023-10" db="EMBL/GenBank/DDBJ databases">
        <authorList>
            <person name="Maclean D."/>
            <person name="Macfadyen A."/>
        </authorList>
    </citation>
    <scope>NUCLEOTIDE SEQUENCE [LARGE SCALE GENOMIC DNA]</scope>
</reference>
<dbReference type="Pfam" id="PF02416">
    <property type="entry name" value="TatA_B_E"/>
    <property type="match status" value="1"/>
</dbReference>
<gene>
    <name evidence="9" type="ORF">CVIRNUC_002967</name>
</gene>
<keyword evidence="3" id="KW-0812">Transmembrane</keyword>
<evidence type="ECO:0000256" key="4">
    <source>
        <dbReference type="ARBA" id="ARBA00022927"/>
    </source>
</evidence>
<dbReference type="AlphaFoldDB" id="A0AAV1HYD7"/>
<comment type="subcellular location">
    <subcellularLocation>
        <location evidence="1">Membrane</location>
        <topology evidence="1">Single-pass membrane protein</topology>
    </subcellularLocation>
</comment>
<evidence type="ECO:0000256" key="5">
    <source>
        <dbReference type="ARBA" id="ARBA00022989"/>
    </source>
</evidence>
<dbReference type="GO" id="GO:0015031">
    <property type="term" value="P:protein transport"/>
    <property type="evidence" value="ECO:0007669"/>
    <property type="project" value="UniProtKB-KW"/>
</dbReference>
<organism evidence="9 10">
    <name type="scientific">Coccomyxa viridis</name>
    <dbReference type="NCBI Taxonomy" id="1274662"/>
    <lineage>
        <taxon>Eukaryota</taxon>
        <taxon>Viridiplantae</taxon>
        <taxon>Chlorophyta</taxon>
        <taxon>core chlorophytes</taxon>
        <taxon>Trebouxiophyceae</taxon>
        <taxon>Trebouxiophyceae incertae sedis</taxon>
        <taxon>Coccomyxaceae</taxon>
        <taxon>Coccomyxa</taxon>
    </lineage>
</organism>
<dbReference type="Gene3D" id="1.20.5.3310">
    <property type="match status" value="1"/>
</dbReference>
<keyword evidence="6" id="KW-0811">Translocation</keyword>
<keyword evidence="4" id="KW-0653">Protein transport</keyword>
<evidence type="ECO:0000256" key="6">
    <source>
        <dbReference type="ARBA" id="ARBA00023010"/>
    </source>
</evidence>
<dbReference type="Proteomes" id="UP001314263">
    <property type="component" value="Unassembled WGS sequence"/>
</dbReference>
<evidence type="ECO:0000256" key="7">
    <source>
        <dbReference type="ARBA" id="ARBA00023136"/>
    </source>
</evidence>
<dbReference type="PANTHER" id="PTHR33162:SF3">
    <property type="entry name" value="SEC-INDEPENDENT PROTEIN TRANSLOCASE PROTEIN TATB, CHLOROPLASTIC"/>
    <property type="match status" value="1"/>
</dbReference>
<evidence type="ECO:0000256" key="3">
    <source>
        <dbReference type="ARBA" id="ARBA00022692"/>
    </source>
</evidence>
<evidence type="ECO:0000313" key="9">
    <source>
        <dbReference type="EMBL" id="CAK0762535.1"/>
    </source>
</evidence>
<dbReference type="EMBL" id="CAUYUE010000004">
    <property type="protein sequence ID" value="CAK0762535.1"/>
    <property type="molecule type" value="Genomic_DNA"/>
</dbReference>
<dbReference type="PANTHER" id="PTHR33162">
    <property type="entry name" value="SEC-INDEPENDENT PROTEIN TRANSLOCASE PROTEIN TATA, CHLOROPLASTIC"/>
    <property type="match status" value="1"/>
</dbReference>
<evidence type="ECO:0000313" key="10">
    <source>
        <dbReference type="Proteomes" id="UP001314263"/>
    </source>
</evidence>
<dbReference type="GO" id="GO:0016020">
    <property type="term" value="C:membrane"/>
    <property type="evidence" value="ECO:0007669"/>
    <property type="project" value="UniProtKB-SubCell"/>
</dbReference>
<feature type="compositionally biased region" description="Polar residues" evidence="8">
    <location>
        <begin position="221"/>
        <end position="232"/>
    </location>
</feature>
<evidence type="ECO:0000256" key="8">
    <source>
        <dbReference type="SAM" id="MobiDB-lite"/>
    </source>
</evidence>
<comment type="caution">
    <text evidence="9">The sequence shown here is derived from an EMBL/GenBank/DDBJ whole genome shotgun (WGS) entry which is preliminary data.</text>
</comment>
<dbReference type="InterPro" id="IPR003369">
    <property type="entry name" value="TatA/B/E"/>
</dbReference>
<protein>
    <submittedName>
        <fullName evidence="9">Uncharacterized protein</fullName>
    </submittedName>
</protein>
<accession>A0AAV1HYD7</accession>
<sequence>MFRAGQIVQCGRPHLHNSAMPMSFSSTPQAALMRHQSFAAHRRHWAATSSVFRRKGRTLQWNAHRPGRRQVSVTALFGVGAPEAVLVGVVALVVFGPKGLAEAVKSLGKTLKTFQPTIREVMSVSSELRNTLEEQIGLDDIRSELRSSLSSEPRADYRQSPTLEEPNNVEHSEKAEATSPAQLVEDSEAELERKRSAAAAAAWGGQPPAPPAEIDTVPQVEASSEPSHNQAAEHSGLEKMSLEDLEAELARRRGQQKREVSQ</sequence>
<feature type="region of interest" description="Disordered" evidence="8">
    <location>
        <begin position="143"/>
        <end position="262"/>
    </location>
</feature>
<keyword evidence="2" id="KW-0813">Transport</keyword>
<evidence type="ECO:0000256" key="1">
    <source>
        <dbReference type="ARBA" id="ARBA00004167"/>
    </source>
</evidence>
<proteinExistence type="predicted"/>
<keyword evidence="5" id="KW-1133">Transmembrane helix</keyword>
<keyword evidence="10" id="KW-1185">Reference proteome</keyword>